<evidence type="ECO:0000256" key="1">
    <source>
        <dbReference type="ARBA" id="ARBA00022612"/>
    </source>
</evidence>
<dbReference type="GO" id="GO:0008233">
    <property type="term" value="F:peptidase activity"/>
    <property type="evidence" value="ECO:0007669"/>
    <property type="project" value="UniProtKB-KW"/>
</dbReference>
<evidence type="ECO:0000256" key="3">
    <source>
        <dbReference type="ARBA" id="ARBA00022801"/>
    </source>
</evidence>
<evidence type="ECO:0000259" key="4">
    <source>
        <dbReference type="Pfam" id="PF04586"/>
    </source>
</evidence>
<dbReference type="STRING" id="34061.B0189_09670"/>
<dbReference type="AlphaFoldDB" id="A0A1N7G4I9"/>
<sequence length="215" mass="24037">MKTKAIQFKAEAVKEDGFFSGYCNVFDVVDSYGDIVKKGAFVKSLNDWQARGKMPPVLWQHKRDEVIGVWHKLYEDEHGLYGEGQLFVNDIAKAKETHTLLKHGAIDGLSIGYGLDKWAYDEEKQVYELLEIDLKEVSIVTTPANESSRIDAVKSTLSQGSLPTLSEFEKFLREAGFSKSQAVTIASHGLRKLLGEPAQLSETLEILKSINGEKK</sequence>
<gene>
    <name evidence="5" type="ORF">SAMN02745664_12326</name>
</gene>
<dbReference type="RefSeq" id="WP_076556120.1">
    <property type="nucleotide sequence ID" value="NZ_FTNU01000023.1"/>
</dbReference>
<keyword evidence="1" id="KW-1188">Viral release from host cell</keyword>
<protein>
    <recommendedName>
        <fullName evidence="4">Prohead serine protease domain-containing protein</fullName>
    </recommendedName>
</protein>
<evidence type="ECO:0000313" key="5">
    <source>
        <dbReference type="EMBL" id="SIS07509.1"/>
    </source>
</evidence>
<dbReference type="Pfam" id="PF04586">
    <property type="entry name" value="Peptidase_S78"/>
    <property type="match status" value="1"/>
</dbReference>
<accession>A0A1N7G4I9</accession>
<keyword evidence="3" id="KW-0378">Hydrolase</keyword>
<dbReference type="SUPFAM" id="SSF50789">
    <property type="entry name" value="Herpes virus serine proteinase, assemblin"/>
    <property type="match status" value="1"/>
</dbReference>
<keyword evidence="2" id="KW-0645">Protease</keyword>
<reference evidence="6" key="1">
    <citation type="submission" date="2017-01" db="EMBL/GenBank/DDBJ databases">
        <authorList>
            <person name="Varghese N."/>
            <person name="Submissions S."/>
        </authorList>
    </citation>
    <scope>NUCLEOTIDE SEQUENCE [LARGE SCALE GENOMIC DNA]</scope>
    <source>
        <strain evidence="6">DSM 21768</strain>
    </source>
</reference>
<proteinExistence type="predicted"/>
<keyword evidence="6" id="KW-1185">Reference proteome</keyword>
<dbReference type="InterPro" id="IPR006433">
    <property type="entry name" value="Prohead_protease"/>
</dbReference>
<dbReference type="EMBL" id="FTNU01000023">
    <property type="protein sequence ID" value="SIS07509.1"/>
    <property type="molecule type" value="Genomic_DNA"/>
</dbReference>
<dbReference type="InterPro" id="IPR054613">
    <property type="entry name" value="Peptidase_S78_dom"/>
</dbReference>
<name>A0A1N7G4I9_9GAMM</name>
<evidence type="ECO:0000256" key="2">
    <source>
        <dbReference type="ARBA" id="ARBA00022670"/>
    </source>
</evidence>
<organism evidence="5 6">
    <name type="scientific">Moraxella cuniculi DSM 21768</name>
    <dbReference type="NCBI Taxonomy" id="1122245"/>
    <lineage>
        <taxon>Bacteria</taxon>
        <taxon>Pseudomonadati</taxon>
        <taxon>Pseudomonadota</taxon>
        <taxon>Gammaproteobacteria</taxon>
        <taxon>Moraxellales</taxon>
        <taxon>Moraxellaceae</taxon>
        <taxon>Moraxella</taxon>
    </lineage>
</organism>
<evidence type="ECO:0000313" key="6">
    <source>
        <dbReference type="Proteomes" id="UP000187495"/>
    </source>
</evidence>
<dbReference type="NCBIfam" id="TIGR01543">
    <property type="entry name" value="proheadase_HK97"/>
    <property type="match status" value="1"/>
</dbReference>
<feature type="domain" description="Prohead serine protease" evidence="4">
    <location>
        <begin position="11"/>
        <end position="158"/>
    </location>
</feature>
<dbReference type="Proteomes" id="UP000187495">
    <property type="component" value="Unassembled WGS sequence"/>
</dbReference>
<dbReference type="GO" id="GO:0006508">
    <property type="term" value="P:proteolysis"/>
    <property type="evidence" value="ECO:0007669"/>
    <property type="project" value="UniProtKB-KW"/>
</dbReference>